<dbReference type="Proteomes" id="UP000076967">
    <property type="component" value="Unassembled WGS sequence"/>
</dbReference>
<dbReference type="AlphaFoldDB" id="A0A168HP79"/>
<dbReference type="RefSeq" id="WP_068536241.1">
    <property type="nucleotide sequence ID" value="NZ_LVJH01000048.1"/>
</dbReference>
<keyword evidence="4" id="KW-1185">Reference proteome</keyword>
<reference evidence="3 4" key="1">
    <citation type="submission" date="2016-03" db="EMBL/GenBank/DDBJ databases">
        <title>Draft genome sequence of Paenibacillus glacialis DSM 22343.</title>
        <authorList>
            <person name="Shin S.-K."/>
            <person name="Yi H."/>
        </authorList>
    </citation>
    <scope>NUCLEOTIDE SEQUENCE [LARGE SCALE GENOMIC DNA]</scope>
    <source>
        <strain evidence="3 4">DSM 22343</strain>
    </source>
</reference>
<evidence type="ECO:0000256" key="1">
    <source>
        <dbReference type="ARBA" id="ARBA00022801"/>
    </source>
</evidence>
<proteinExistence type="predicted"/>
<dbReference type="SUPFAM" id="SSF56601">
    <property type="entry name" value="beta-lactamase/transpeptidase-like"/>
    <property type="match status" value="1"/>
</dbReference>
<dbReference type="GO" id="GO:0016787">
    <property type="term" value="F:hydrolase activity"/>
    <property type="evidence" value="ECO:0007669"/>
    <property type="project" value="UniProtKB-KW"/>
</dbReference>
<sequence>MANSRTQKLGEIFDKATSSNQIHEGVLFVENTSGDFSYSKGYGGKELDSPLLMASITKLFTTTCILALLEQGKLSLDDKVTTYFDHSVLSGIHVYGGEEYSFDLTISDLLFQISGLPDVFEEGKESAKIRGINEDFYTTFDDMVALVRKLNPHFAPRTTKKAYYADINFDMLGEIIEKVTNLTLAEAYKQFIVEPLTLKNTYLPECENDFVPNIYYQNKAIYRPKFIMSSRASGGCITTARELMIFMKAFFGGNLFNKALFEKLPLYNKLQASMGPIYYGSGYMRIPLNGLITLFMGKGELMGHSGSTGSFAFYYPITDLFFVGDLNQMGNPALPIRLSMKLAMMTK</sequence>
<dbReference type="EMBL" id="LVJH01000048">
    <property type="protein sequence ID" value="OAB38387.1"/>
    <property type="molecule type" value="Genomic_DNA"/>
</dbReference>
<dbReference type="InterPro" id="IPR001466">
    <property type="entry name" value="Beta-lactam-related"/>
</dbReference>
<dbReference type="PANTHER" id="PTHR43283:SF11">
    <property type="entry name" value="BETA-LACTAMASE-RELATED DOMAIN-CONTAINING PROTEIN"/>
    <property type="match status" value="1"/>
</dbReference>
<evidence type="ECO:0000313" key="3">
    <source>
        <dbReference type="EMBL" id="OAB38387.1"/>
    </source>
</evidence>
<evidence type="ECO:0000259" key="2">
    <source>
        <dbReference type="Pfam" id="PF00144"/>
    </source>
</evidence>
<keyword evidence="1" id="KW-0378">Hydrolase</keyword>
<dbReference type="PANTHER" id="PTHR43283">
    <property type="entry name" value="BETA-LACTAMASE-RELATED"/>
    <property type="match status" value="1"/>
</dbReference>
<dbReference type="OrthoDB" id="9803467at2"/>
<dbReference type="Gene3D" id="3.40.710.10">
    <property type="entry name" value="DD-peptidase/beta-lactamase superfamily"/>
    <property type="match status" value="1"/>
</dbReference>
<comment type="caution">
    <text evidence="3">The sequence shown here is derived from an EMBL/GenBank/DDBJ whole genome shotgun (WGS) entry which is preliminary data.</text>
</comment>
<dbReference type="STRING" id="494026.PGLA_20035"/>
<dbReference type="InterPro" id="IPR050789">
    <property type="entry name" value="Diverse_Enzym_Activities"/>
</dbReference>
<gene>
    <name evidence="3" type="ORF">PGLA_20035</name>
</gene>
<organism evidence="3 4">
    <name type="scientific">Paenibacillus glacialis</name>
    <dbReference type="NCBI Taxonomy" id="494026"/>
    <lineage>
        <taxon>Bacteria</taxon>
        <taxon>Bacillati</taxon>
        <taxon>Bacillota</taxon>
        <taxon>Bacilli</taxon>
        <taxon>Bacillales</taxon>
        <taxon>Paenibacillaceae</taxon>
        <taxon>Paenibacillus</taxon>
    </lineage>
</organism>
<dbReference type="InterPro" id="IPR012338">
    <property type="entry name" value="Beta-lactam/transpept-like"/>
</dbReference>
<dbReference type="Pfam" id="PF00144">
    <property type="entry name" value="Beta-lactamase"/>
    <property type="match status" value="1"/>
</dbReference>
<name>A0A168HP79_9BACL</name>
<evidence type="ECO:0000313" key="4">
    <source>
        <dbReference type="Proteomes" id="UP000076967"/>
    </source>
</evidence>
<protein>
    <recommendedName>
        <fullName evidence="2">Beta-lactamase-related domain-containing protein</fullName>
    </recommendedName>
</protein>
<feature type="domain" description="Beta-lactamase-related" evidence="2">
    <location>
        <begin position="40"/>
        <end position="331"/>
    </location>
</feature>
<accession>A0A168HP79</accession>